<accession>A0A0C3F0W7</accession>
<organism evidence="1 2">
    <name type="scientific">Piloderma croceum (strain F 1598)</name>
    <dbReference type="NCBI Taxonomy" id="765440"/>
    <lineage>
        <taxon>Eukaryota</taxon>
        <taxon>Fungi</taxon>
        <taxon>Dikarya</taxon>
        <taxon>Basidiomycota</taxon>
        <taxon>Agaricomycotina</taxon>
        <taxon>Agaricomycetes</taxon>
        <taxon>Agaricomycetidae</taxon>
        <taxon>Atheliales</taxon>
        <taxon>Atheliaceae</taxon>
        <taxon>Piloderma</taxon>
    </lineage>
</organism>
<dbReference type="EMBL" id="KN833016">
    <property type="protein sequence ID" value="KIM78430.1"/>
    <property type="molecule type" value="Genomic_DNA"/>
</dbReference>
<evidence type="ECO:0000313" key="2">
    <source>
        <dbReference type="Proteomes" id="UP000054166"/>
    </source>
</evidence>
<dbReference type="Proteomes" id="UP000054166">
    <property type="component" value="Unassembled WGS sequence"/>
</dbReference>
<sequence>MSPLRRAVKLNLADVTSLQTDSQPQDCSFMDCAFNPDCFLTLLVLHSRAKLMIYCQRPYS</sequence>
<dbReference type="InParanoid" id="A0A0C3F0W7"/>
<protein>
    <submittedName>
        <fullName evidence="1">Uncharacterized protein</fullName>
    </submittedName>
</protein>
<keyword evidence="2" id="KW-1185">Reference proteome</keyword>
<dbReference type="AlphaFoldDB" id="A0A0C3F0W7"/>
<reference evidence="2" key="2">
    <citation type="submission" date="2015-01" db="EMBL/GenBank/DDBJ databases">
        <title>Evolutionary Origins and Diversification of the Mycorrhizal Mutualists.</title>
        <authorList>
            <consortium name="DOE Joint Genome Institute"/>
            <consortium name="Mycorrhizal Genomics Consortium"/>
            <person name="Kohler A."/>
            <person name="Kuo A."/>
            <person name="Nagy L.G."/>
            <person name="Floudas D."/>
            <person name="Copeland A."/>
            <person name="Barry K.W."/>
            <person name="Cichocki N."/>
            <person name="Veneault-Fourrey C."/>
            <person name="LaButti K."/>
            <person name="Lindquist E.A."/>
            <person name="Lipzen A."/>
            <person name="Lundell T."/>
            <person name="Morin E."/>
            <person name="Murat C."/>
            <person name="Riley R."/>
            <person name="Ohm R."/>
            <person name="Sun H."/>
            <person name="Tunlid A."/>
            <person name="Henrissat B."/>
            <person name="Grigoriev I.V."/>
            <person name="Hibbett D.S."/>
            <person name="Martin F."/>
        </authorList>
    </citation>
    <scope>NUCLEOTIDE SEQUENCE [LARGE SCALE GENOMIC DNA]</scope>
    <source>
        <strain evidence="2">F 1598</strain>
    </source>
</reference>
<proteinExistence type="predicted"/>
<evidence type="ECO:0000313" key="1">
    <source>
        <dbReference type="EMBL" id="KIM78430.1"/>
    </source>
</evidence>
<dbReference type="HOGENOM" id="CLU_2942620_0_0_1"/>
<reference evidence="1 2" key="1">
    <citation type="submission" date="2014-04" db="EMBL/GenBank/DDBJ databases">
        <authorList>
            <consortium name="DOE Joint Genome Institute"/>
            <person name="Kuo A."/>
            <person name="Tarkka M."/>
            <person name="Buscot F."/>
            <person name="Kohler A."/>
            <person name="Nagy L.G."/>
            <person name="Floudas D."/>
            <person name="Copeland A."/>
            <person name="Barry K.W."/>
            <person name="Cichocki N."/>
            <person name="Veneault-Fourrey C."/>
            <person name="LaButti K."/>
            <person name="Lindquist E.A."/>
            <person name="Lipzen A."/>
            <person name="Lundell T."/>
            <person name="Morin E."/>
            <person name="Murat C."/>
            <person name="Sun H."/>
            <person name="Tunlid A."/>
            <person name="Henrissat B."/>
            <person name="Grigoriev I.V."/>
            <person name="Hibbett D.S."/>
            <person name="Martin F."/>
            <person name="Nordberg H.P."/>
            <person name="Cantor M.N."/>
            <person name="Hua S.X."/>
        </authorList>
    </citation>
    <scope>NUCLEOTIDE SEQUENCE [LARGE SCALE GENOMIC DNA]</scope>
    <source>
        <strain evidence="1 2">F 1598</strain>
    </source>
</reference>
<name>A0A0C3F0W7_PILCF</name>
<gene>
    <name evidence="1" type="ORF">PILCRDRAFT_824310</name>
</gene>